<feature type="compositionally biased region" description="Basic residues" evidence="1">
    <location>
        <begin position="1"/>
        <end position="10"/>
    </location>
</feature>
<reference evidence="2" key="1">
    <citation type="journal article" date="2014" name="Int. J. Syst. Evol. Microbiol.">
        <title>Complete genome sequence of Corynebacterium casei LMG S-19264T (=DSM 44701T), isolated from a smear-ripened cheese.</title>
        <authorList>
            <consortium name="US DOE Joint Genome Institute (JGI-PGF)"/>
            <person name="Walter F."/>
            <person name="Albersmeier A."/>
            <person name="Kalinowski J."/>
            <person name="Ruckert C."/>
        </authorList>
    </citation>
    <scope>NUCLEOTIDE SEQUENCE</scope>
    <source>
        <strain evidence="2">CCM 7905</strain>
    </source>
</reference>
<sequence length="545" mass="59338">MTTPARRRGRRPESTAAQEAEALTPSRSTVANTRIRNVPGAIIGHYNLPNSTDDTEALTAAAQVVHGPNVAQTSKAQWKKMPWQQESWELRKEIGEFRFAGDRVARGVSRVVFFGAKVENPMNAPTPVEDGPALDLAQGMFGSRARTQQVTKRAAQHLSFAGESLFVISEDEHGNHTLEPRSTNEVTGSGTNWKLNDGIENRNLRDDELVVRCWIPDPEYSALPDCPARAVLSNARTLRELSKHTSAQVESRLAGAGMLLVPQEIEALAGQGASGFDDEDDIDPFVRDLMVSMVTPVKDRDSASALVPFVAKLPAELIDKIKHITFTTPLDPQAKDLRSEEIRRIALGMDAPPEVLLGMGSGGANHWSAWQISEDEVTLSISPVAATICHALTVGWYQPALEQLGVPDWDKYQIWFDTSPLALRPDRSKDAQSLFDKDELSAEALLRESGFDDDDVPDDTERTRRLMIRLLDANPNFAYALLPAIVPNIDRSVIDALTGVTAAPANNPGDENPTPSRGAGTADRTDTAIPDPPDSTITPDDGATP</sequence>
<feature type="region of interest" description="Disordered" evidence="1">
    <location>
        <begin position="1"/>
        <end position="25"/>
    </location>
</feature>
<dbReference type="AlphaFoldDB" id="A0A917CZV8"/>
<feature type="compositionally biased region" description="Low complexity" evidence="1">
    <location>
        <begin position="534"/>
        <end position="545"/>
    </location>
</feature>
<reference evidence="2" key="2">
    <citation type="submission" date="2020-09" db="EMBL/GenBank/DDBJ databases">
        <authorList>
            <person name="Sun Q."/>
            <person name="Sedlacek I."/>
        </authorList>
    </citation>
    <scope>NUCLEOTIDE SEQUENCE</scope>
    <source>
        <strain evidence="2">CCM 7905</strain>
    </source>
</reference>
<evidence type="ECO:0000256" key="1">
    <source>
        <dbReference type="SAM" id="MobiDB-lite"/>
    </source>
</evidence>
<comment type="caution">
    <text evidence="2">The sequence shown here is derived from an EMBL/GenBank/DDBJ whole genome shotgun (WGS) entry which is preliminary data.</text>
</comment>
<organism evidence="2 3">
    <name type="scientific">Rhodococcoides trifolii</name>
    <dbReference type="NCBI Taxonomy" id="908250"/>
    <lineage>
        <taxon>Bacteria</taxon>
        <taxon>Bacillati</taxon>
        <taxon>Actinomycetota</taxon>
        <taxon>Actinomycetes</taxon>
        <taxon>Mycobacteriales</taxon>
        <taxon>Nocardiaceae</taxon>
        <taxon>Rhodococcoides</taxon>
    </lineage>
</organism>
<protein>
    <recommendedName>
        <fullName evidence="4">Portal protein</fullName>
    </recommendedName>
</protein>
<keyword evidence="3" id="KW-1185">Reference proteome</keyword>
<name>A0A917CZV8_9NOCA</name>
<gene>
    <name evidence="2" type="ORF">GCM10007304_17820</name>
</gene>
<evidence type="ECO:0008006" key="4">
    <source>
        <dbReference type="Google" id="ProtNLM"/>
    </source>
</evidence>
<evidence type="ECO:0000313" key="3">
    <source>
        <dbReference type="Proteomes" id="UP000654257"/>
    </source>
</evidence>
<proteinExistence type="predicted"/>
<feature type="region of interest" description="Disordered" evidence="1">
    <location>
        <begin position="501"/>
        <end position="545"/>
    </location>
</feature>
<dbReference type="Proteomes" id="UP000654257">
    <property type="component" value="Unassembled WGS sequence"/>
</dbReference>
<evidence type="ECO:0000313" key="2">
    <source>
        <dbReference type="EMBL" id="GGG04126.1"/>
    </source>
</evidence>
<dbReference type="EMBL" id="BMCU01000002">
    <property type="protein sequence ID" value="GGG04126.1"/>
    <property type="molecule type" value="Genomic_DNA"/>
</dbReference>
<dbReference type="RefSeq" id="WP_188544451.1">
    <property type="nucleotide sequence ID" value="NZ_BMCU01000002.1"/>
</dbReference>
<accession>A0A917CZV8</accession>